<dbReference type="EMBL" id="AXOM01000048">
    <property type="protein sequence ID" value="ESS57394.1"/>
    <property type="molecule type" value="Genomic_DNA"/>
</dbReference>
<dbReference type="Proteomes" id="UP000017834">
    <property type="component" value="Unassembled WGS sequence"/>
</dbReference>
<reference evidence="1 2" key="1">
    <citation type="journal article" date="2014" name="Genome Announc.">
        <title>Draft Genome Sequence of Enterobacter cloacae Strain S611.</title>
        <authorList>
            <person name="Wang D."/>
            <person name="Han C.S."/>
            <person name="Dichosa A.E."/>
            <person name="Gleasner C.D."/>
            <person name="Johnson S.L."/>
            <person name="Daligault H.E."/>
            <person name="Davenport K.W."/>
            <person name="Li P.E."/>
            <person name="Pierson E.A."/>
            <person name="Pierson L.S.III."/>
        </authorList>
    </citation>
    <scope>NUCLEOTIDE SEQUENCE [LARGE SCALE GENOMIC DNA]</scope>
    <source>
        <strain evidence="1 2">S611</strain>
    </source>
</reference>
<evidence type="ECO:0000313" key="1">
    <source>
        <dbReference type="EMBL" id="ESS57394.1"/>
    </source>
</evidence>
<gene>
    <name evidence="1" type="ORF">EDP2_771</name>
</gene>
<proteinExistence type="predicted"/>
<accession>A0ABN0Q5Q6</accession>
<name>A0ABN0Q5Q6_ENTCL</name>
<organism evidence="1 2">
    <name type="scientific">Enterobacter cloacae S611</name>
    <dbReference type="NCBI Taxonomy" id="1399146"/>
    <lineage>
        <taxon>Bacteria</taxon>
        <taxon>Pseudomonadati</taxon>
        <taxon>Pseudomonadota</taxon>
        <taxon>Gammaproteobacteria</taxon>
        <taxon>Enterobacterales</taxon>
        <taxon>Enterobacteriaceae</taxon>
        <taxon>Enterobacter</taxon>
        <taxon>Enterobacter cloacae complex</taxon>
    </lineage>
</organism>
<evidence type="ECO:0000313" key="2">
    <source>
        <dbReference type="Proteomes" id="UP000017834"/>
    </source>
</evidence>
<protein>
    <submittedName>
        <fullName evidence="1">Uncharacterized protein</fullName>
    </submittedName>
</protein>
<comment type="caution">
    <text evidence="1">The sequence shown here is derived from an EMBL/GenBank/DDBJ whole genome shotgun (WGS) entry which is preliminary data.</text>
</comment>
<keyword evidence="2" id="KW-1185">Reference proteome</keyword>
<sequence length="32" mass="3739">MILIKVLQGLRHFGGGQRNRDKRQVKAKSYKI</sequence>